<reference evidence="1 2" key="1">
    <citation type="submission" date="2018-06" db="EMBL/GenBank/DDBJ databases">
        <title>WGS assembly of Brassica rapa FPsc.</title>
        <authorList>
            <person name="Bowman J."/>
            <person name="Kohchi T."/>
            <person name="Yamato K."/>
            <person name="Jenkins J."/>
            <person name="Shu S."/>
            <person name="Ishizaki K."/>
            <person name="Yamaoka S."/>
            <person name="Nishihama R."/>
            <person name="Nakamura Y."/>
            <person name="Berger F."/>
            <person name="Adam C."/>
            <person name="Aki S."/>
            <person name="Althoff F."/>
            <person name="Araki T."/>
            <person name="Arteaga-Vazquez M."/>
            <person name="Balasubrmanian S."/>
            <person name="Bauer D."/>
            <person name="Boehm C."/>
            <person name="Briginshaw L."/>
            <person name="Caballero-Perez J."/>
            <person name="Catarino B."/>
            <person name="Chen F."/>
            <person name="Chiyoda S."/>
            <person name="Chovatia M."/>
            <person name="Davies K."/>
            <person name="Delmans M."/>
            <person name="Demura T."/>
            <person name="Dierschke T."/>
            <person name="Dolan L."/>
            <person name="Dorantes-Acosta A."/>
            <person name="Eklund D."/>
            <person name="Florent S."/>
            <person name="Flores-Sandoval E."/>
            <person name="Fujiyama A."/>
            <person name="Fukuzawa H."/>
            <person name="Galik B."/>
            <person name="Grimanelli D."/>
            <person name="Grimwood J."/>
            <person name="Grossniklaus U."/>
            <person name="Hamada T."/>
            <person name="Haseloff J."/>
            <person name="Hetherington A."/>
            <person name="Higo A."/>
            <person name="Hirakawa Y."/>
            <person name="Hundley H."/>
            <person name="Ikeda Y."/>
            <person name="Inoue K."/>
            <person name="Inoue S."/>
            <person name="Ishida S."/>
            <person name="Jia Q."/>
            <person name="Kakita M."/>
            <person name="Kanazawa T."/>
            <person name="Kawai Y."/>
            <person name="Kawashima T."/>
            <person name="Kennedy M."/>
            <person name="Kinose K."/>
            <person name="Kinoshita T."/>
            <person name="Kohara Y."/>
            <person name="Koide E."/>
            <person name="Komatsu K."/>
            <person name="Kopischke S."/>
            <person name="Kubo M."/>
            <person name="Kyozuka J."/>
            <person name="Lagercrantz U."/>
            <person name="Lin S."/>
            <person name="Lindquist E."/>
            <person name="Lipzen A."/>
            <person name="Lu C."/>
            <person name="Luna E."/>
            <person name="Martienssen R."/>
            <person name="Minamino N."/>
            <person name="Mizutani M."/>
            <person name="Mizutani M."/>
            <person name="Mochizuki N."/>
            <person name="Monte I."/>
            <person name="Mosher R."/>
            <person name="Nagasaki H."/>
            <person name="Nakagami H."/>
            <person name="Naramoto S."/>
            <person name="Nishitani K."/>
            <person name="Ohtani M."/>
            <person name="Okamoto T."/>
            <person name="Okumura M."/>
            <person name="Phillips J."/>
            <person name="Pollak B."/>
            <person name="Reinders A."/>
            <person name="Roevekamp M."/>
            <person name="Sano R."/>
            <person name="Sawa S."/>
            <person name="Schmid M."/>
            <person name="Shirakawa M."/>
            <person name="Solano R."/>
            <person name="Spunde A."/>
            <person name="Suetsugu N."/>
            <person name="Sugano S."/>
            <person name="Sugiyama A."/>
            <person name="Sun R."/>
            <person name="Suzuki Y."/>
            <person name="Takenaka M."/>
            <person name="Takezawa D."/>
            <person name="Tomogane H."/>
            <person name="Tsuzuki M."/>
            <person name="Ueda T."/>
            <person name="Umeda M."/>
            <person name="Ward J."/>
            <person name="Watanabe Y."/>
            <person name="Yazaki K."/>
            <person name="Yokoyama R."/>
            <person name="Yoshitake Y."/>
            <person name="Yotsui I."/>
            <person name="Zachgo S."/>
            <person name="Schmutz J."/>
        </authorList>
    </citation>
    <scope>NUCLEOTIDE SEQUENCE [LARGE SCALE GENOMIC DNA]</scope>
    <source>
        <strain evidence="2">cv. B-3</strain>
    </source>
</reference>
<dbReference type="EMBL" id="CM010629">
    <property type="protein sequence ID" value="RID73787.1"/>
    <property type="molecule type" value="Genomic_DNA"/>
</dbReference>
<dbReference type="Proteomes" id="UP000264353">
    <property type="component" value="Chromosome A2"/>
</dbReference>
<sequence length="33" mass="4065">MRKVWIWKISGADQSWFCCSCWSQEDLRNWSVK</sequence>
<evidence type="ECO:0000313" key="2">
    <source>
        <dbReference type="Proteomes" id="UP000264353"/>
    </source>
</evidence>
<accession>A0A398A7H8</accession>
<name>A0A398A7H8_BRACM</name>
<organism evidence="1 2">
    <name type="scientific">Brassica campestris</name>
    <name type="common">Field mustard</name>
    <dbReference type="NCBI Taxonomy" id="3711"/>
    <lineage>
        <taxon>Eukaryota</taxon>
        <taxon>Viridiplantae</taxon>
        <taxon>Streptophyta</taxon>
        <taxon>Embryophyta</taxon>
        <taxon>Tracheophyta</taxon>
        <taxon>Spermatophyta</taxon>
        <taxon>Magnoliopsida</taxon>
        <taxon>eudicotyledons</taxon>
        <taxon>Gunneridae</taxon>
        <taxon>Pentapetalae</taxon>
        <taxon>rosids</taxon>
        <taxon>malvids</taxon>
        <taxon>Brassicales</taxon>
        <taxon>Brassicaceae</taxon>
        <taxon>Brassiceae</taxon>
        <taxon>Brassica</taxon>
    </lineage>
</organism>
<protein>
    <submittedName>
        <fullName evidence="1">Uncharacterized protein</fullName>
    </submittedName>
</protein>
<proteinExistence type="predicted"/>
<gene>
    <name evidence="1" type="ORF">BRARA_B00915</name>
</gene>
<evidence type="ECO:0000313" key="1">
    <source>
        <dbReference type="EMBL" id="RID73787.1"/>
    </source>
</evidence>
<dbReference type="AlphaFoldDB" id="A0A398A7H8"/>